<dbReference type="EMBL" id="NFLJ01000017">
    <property type="protein sequence ID" value="OUQ34351.1"/>
    <property type="molecule type" value="Genomic_DNA"/>
</dbReference>
<feature type="transmembrane region" description="Helical" evidence="2">
    <location>
        <begin position="188"/>
        <end position="208"/>
    </location>
</feature>
<keyword evidence="2" id="KW-0812">Transmembrane</keyword>
<dbReference type="AlphaFoldDB" id="A0A1Y4SZI0"/>
<comment type="caution">
    <text evidence="3">The sequence shown here is derived from an EMBL/GenBank/DDBJ whole genome shotgun (WGS) entry which is preliminary data.</text>
</comment>
<feature type="region of interest" description="Disordered" evidence="1">
    <location>
        <begin position="390"/>
        <end position="426"/>
    </location>
</feature>
<reference evidence="3 4" key="1">
    <citation type="journal article" date="2018" name="BMC Genomics">
        <title>Whole genome sequencing and function prediction of 133 gut anaerobes isolated from chicken caecum in pure cultures.</title>
        <authorList>
            <person name="Medvecky M."/>
            <person name="Cejkova D."/>
            <person name="Polansky O."/>
            <person name="Karasova D."/>
            <person name="Kubasova T."/>
            <person name="Cizek A."/>
            <person name="Rychlik I."/>
        </authorList>
    </citation>
    <scope>NUCLEOTIDE SEQUENCE [LARGE SCALE GENOMIC DNA]</scope>
    <source>
        <strain evidence="3 4">An13</strain>
    </source>
</reference>
<keyword evidence="4" id="KW-1185">Reference proteome</keyword>
<evidence type="ECO:0000313" key="3">
    <source>
        <dbReference type="EMBL" id="OUQ34351.1"/>
    </source>
</evidence>
<accession>A0A1Y4SZI0</accession>
<dbReference type="RefSeq" id="WP_087358019.1">
    <property type="nucleotide sequence ID" value="NZ_NFLJ01000017.1"/>
</dbReference>
<keyword evidence="2" id="KW-0472">Membrane</keyword>
<feature type="transmembrane region" description="Helical" evidence="2">
    <location>
        <begin position="43"/>
        <end position="63"/>
    </location>
</feature>
<name>A0A1Y4SZI0_9FIRM</name>
<feature type="transmembrane region" description="Helical" evidence="2">
    <location>
        <begin position="152"/>
        <end position="182"/>
    </location>
</feature>
<proteinExistence type="predicted"/>
<dbReference type="Proteomes" id="UP000195305">
    <property type="component" value="Unassembled WGS sequence"/>
</dbReference>
<evidence type="ECO:0000256" key="1">
    <source>
        <dbReference type="SAM" id="MobiDB-lite"/>
    </source>
</evidence>
<dbReference type="PROSITE" id="PS51257">
    <property type="entry name" value="PROKAR_LIPOPROTEIN"/>
    <property type="match status" value="1"/>
</dbReference>
<gene>
    <name evidence="3" type="ORF">B5E75_06850</name>
</gene>
<protein>
    <submittedName>
        <fullName evidence="3">Uncharacterized protein</fullName>
    </submittedName>
</protein>
<dbReference type="OrthoDB" id="10005096at2"/>
<sequence>MELHIQRMQDRISYKRQNRLTIMIFLIILIGCSIGLVCIDFHWSSIGIMIALGILCLEFIVIAKKKKMNKLQQTISSDLVIIDENHRFFYQNRIFDLTSLKKVQYDSKVIIAFFEDFILYIEYDRDVVNYFQSLCTKVIDSTMTPKRKMSMLLLILLVVAFCSVVMKLITGVGYCLLMNTYLIDWTGLWIELIIILVVIISIGLVLIMKKHSFPIYLIGCIIIGLFIVLPFGKLNYFNYHDQYLAYRIDDKQLTLYDNVRYLFGQKVFEIDTNFVQRVGQFEDVFYIAYDDTYKFYAMNKITQDQDSFIDEYEGCIYGNEWMNLVIKQHQVVMNQDVCEVSLVGNQILYISDELHDYLIQLDNDECKIYQLDRQYNNTLRINPDLFEEDLNKQETEKSISTNESTDSSQEESKQESYEIAEEEKDQQRYASYTQLLEVDDISTIKSDENLIKVQDEDDIYQAVKSIDQEITRIDNSEGVILDVQILDMTIYSQNDDQYGVYITRRIDSSVAESQTVQDIILMRKQDQNYVGTRFYSVRFMPSTHQTHNEPYDTSWTTDYLYRVDGHNIVDNAW</sequence>
<organism evidence="3 4">
    <name type="scientific">Massilimicrobiota timonensis</name>
    <dbReference type="NCBI Taxonomy" id="1776392"/>
    <lineage>
        <taxon>Bacteria</taxon>
        <taxon>Bacillati</taxon>
        <taxon>Bacillota</taxon>
        <taxon>Erysipelotrichia</taxon>
        <taxon>Erysipelotrichales</taxon>
        <taxon>Erysipelotrichaceae</taxon>
        <taxon>Massilimicrobiota</taxon>
    </lineage>
</organism>
<evidence type="ECO:0000313" key="4">
    <source>
        <dbReference type="Proteomes" id="UP000195305"/>
    </source>
</evidence>
<feature type="transmembrane region" description="Helical" evidence="2">
    <location>
        <begin position="20"/>
        <end position="37"/>
    </location>
</feature>
<feature type="transmembrane region" description="Helical" evidence="2">
    <location>
        <begin position="215"/>
        <end position="232"/>
    </location>
</feature>
<evidence type="ECO:0000256" key="2">
    <source>
        <dbReference type="SAM" id="Phobius"/>
    </source>
</evidence>
<keyword evidence="2" id="KW-1133">Transmembrane helix</keyword>